<evidence type="ECO:0000313" key="3">
    <source>
        <dbReference type="EMBL" id="BCT77033.1"/>
    </source>
</evidence>
<sequence length="180" mass="17370">MLKKALGVMTIILAALVGTAPAAQAAGYVPSTNITVSGDATPGGTVTVDFAATSFEPNEQVSISVTGNTTVTLAAVRAAATVSLTKQASATGALSVTVTLPADANGTYTLTATGLSSGNIGTASIATLPAAAGVGSGSTALAETGATLPMFMIWAGGGALILGAAIVGTLAYLRRQNAKA</sequence>
<accession>A0ABM7PXK1</accession>
<keyword evidence="4" id="KW-1185">Reference proteome</keyword>
<keyword evidence="1" id="KW-0812">Transmembrane</keyword>
<feature type="chain" id="PRO_5045157709" description="Sortase" evidence="2">
    <location>
        <begin position="26"/>
        <end position="180"/>
    </location>
</feature>
<evidence type="ECO:0000313" key="4">
    <source>
        <dbReference type="Proteomes" id="UP001319861"/>
    </source>
</evidence>
<feature type="signal peptide" evidence="2">
    <location>
        <begin position="1"/>
        <end position="25"/>
    </location>
</feature>
<reference evidence="3 4" key="1">
    <citation type="journal article" date="2021" name="J. Biosci. Bioeng.">
        <title>Identification and characterization of a chc gene cluster responsible for the aromatization pathway of cyclohexanecarboxylate degradation in Sinomonas cyclohexanicum ATCC 51369.</title>
        <authorList>
            <person name="Yamamoto T."/>
            <person name="Hasegawa Y."/>
            <person name="Lau P.C.K."/>
            <person name="Iwaki H."/>
        </authorList>
    </citation>
    <scope>NUCLEOTIDE SEQUENCE [LARGE SCALE GENOMIC DNA]</scope>
    <source>
        <strain evidence="3 4">ATCC 51369</strain>
    </source>
</reference>
<feature type="transmembrane region" description="Helical" evidence="1">
    <location>
        <begin position="151"/>
        <end position="173"/>
    </location>
</feature>
<keyword evidence="2" id="KW-0732">Signal</keyword>
<organism evidence="3 4">
    <name type="scientific">Sinomonas cyclohexanicum</name>
    <name type="common">Corynebacterium cyclohexanicum</name>
    <dbReference type="NCBI Taxonomy" id="322009"/>
    <lineage>
        <taxon>Bacteria</taxon>
        <taxon>Bacillati</taxon>
        <taxon>Actinomycetota</taxon>
        <taxon>Actinomycetes</taxon>
        <taxon>Micrococcales</taxon>
        <taxon>Micrococcaceae</taxon>
        <taxon>Sinomonas</taxon>
    </lineage>
</organism>
<dbReference type="EMBL" id="AP024525">
    <property type="protein sequence ID" value="BCT77033.1"/>
    <property type="molecule type" value="Genomic_DNA"/>
</dbReference>
<name>A0ABM7PXK1_SINCY</name>
<keyword evidence="1" id="KW-0472">Membrane</keyword>
<evidence type="ECO:0000256" key="2">
    <source>
        <dbReference type="SAM" id="SignalP"/>
    </source>
</evidence>
<evidence type="ECO:0008006" key="5">
    <source>
        <dbReference type="Google" id="ProtNLM"/>
    </source>
</evidence>
<proteinExistence type="predicted"/>
<evidence type="ECO:0000256" key="1">
    <source>
        <dbReference type="SAM" id="Phobius"/>
    </source>
</evidence>
<gene>
    <name evidence="3" type="ORF">SCMU_28750</name>
</gene>
<keyword evidence="1" id="KW-1133">Transmembrane helix</keyword>
<dbReference type="Proteomes" id="UP001319861">
    <property type="component" value="Chromosome"/>
</dbReference>
<protein>
    <recommendedName>
        <fullName evidence="5">Sortase</fullName>
    </recommendedName>
</protein>